<dbReference type="InterPro" id="IPR036047">
    <property type="entry name" value="F-box-like_dom_sf"/>
</dbReference>
<organism evidence="1 2">
    <name type="scientific">Antrodiella citrinella</name>
    <dbReference type="NCBI Taxonomy" id="2447956"/>
    <lineage>
        <taxon>Eukaryota</taxon>
        <taxon>Fungi</taxon>
        <taxon>Dikarya</taxon>
        <taxon>Basidiomycota</taxon>
        <taxon>Agaricomycotina</taxon>
        <taxon>Agaricomycetes</taxon>
        <taxon>Polyporales</taxon>
        <taxon>Steccherinaceae</taxon>
        <taxon>Antrodiella</taxon>
    </lineage>
</organism>
<protein>
    <recommendedName>
        <fullName evidence="3">F-box domain-containing protein</fullName>
    </recommendedName>
</protein>
<reference evidence="1 2" key="1">
    <citation type="submission" date="2019-02" db="EMBL/GenBank/DDBJ databases">
        <title>Genome sequencing of the rare red list fungi Antrodiella citrinella (Flaviporus citrinellus).</title>
        <authorList>
            <person name="Buettner E."/>
            <person name="Kellner H."/>
        </authorList>
    </citation>
    <scope>NUCLEOTIDE SEQUENCE [LARGE SCALE GENOMIC DNA]</scope>
    <source>
        <strain evidence="1 2">DSM 108506</strain>
    </source>
</reference>
<dbReference type="OrthoDB" id="2794562at2759"/>
<dbReference type="SUPFAM" id="SSF81383">
    <property type="entry name" value="F-box domain"/>
    <property type="match status" value="1"/>
</dbReference>
<sequence length="385" mass="42970">MLILIHTSQPELSKPLRLPAELDALIMSFLSADPRSLKNAALTCRPWLAAARPYIFRHVQVVSQGQMERLVCASWFSPVISECIRTVRIGDPTTFDFMQDNSVLVFIFSLANMPIPLRNLCALEIHNVGQLWDAKTITQLSRLSSVVSLTFGKCAFSADEFCAIVFSFPNLLHLKIEYCGSVFLGRLKHAALPRQCNPGLISLSIDDKCCLKEGLESLLDCLLSSRSRSTLRSVKFMISQDSVQAVGEFLWALGPHVEKLDLGFWLHVDTIAQICSKALQYVDLQHNTNLRELTLHDPSFPLVQGLLAQVNAPRLHQIALRWAPKAFACANRAVLASVLATPKFRSVRKMKFVYDGSYDATMEPRMRSAFKALDERGILHVSSAA</sequence>
<keyword evidence="2" id="KW-1185">Reference proteome</keyword>
<dbReference type="SUPFAM" id="SSF52047">
    <property type="entry name" value="RNI-like"/>
    <property type="match status" value="1"/>
</dbReference>
<evidence type="ECO:0008006" key="3">
    <source>
        <dbReference type="Google" id="ProtNLM"/>
    </source>
</evidence>
<dbReference type="EMBL" id="SGPM01000263">
    <property type="protein sequence ID" value="THH27292.1"/>
    <property type="molecule type" value="Genomic_DNA"/>
</dbReference>
<name>A0A4S4MN22_9APHY</name>
<evidence type="ECO:0000313" key="1">
    <source>
        <dbReference type="EMBL" id="THH27292.1"/>
    </source>
</evidence>
<evidence type="ECO:0000313" key="2">
    <source>
        <dbReference type="Proteomes" id="UP000308730"/>
    </source>
</evidence>
<dbReference type="AlphaFoldDB" id="A0A4S4MN22"/>
<accession>A0A4S4MN22</accession>
<dbReference type="InterPro" id="IPR032675">
    <property type="entry name" value="LRR_dom_sf"/>
</dbReference>
<dbReference type="Gene3D" id="3.80.10.10">
    <property type="entry name" value="Ribonuclease Inhibitor"/>
    <property type="match status" value="1"/>
</dbReference>
<proteinExistence type="predicted"/>
<comment type="caution">
    <text evidence="1">The sequence shown here is derived from an EMBL/GenBank/DDBJ whole genome shotgun (WGS) entry which is preliminary data.</text>
</comment>
<gene>
    <name evidence="1" type="ORF">EUX98_g6884</name>
</gene>
<dbReference type="Proteomes" id="UP000308730">
    <property type="component" value="Unassembled WGS sequence"/>
</dbReference>